<evidence type="ECO:0000256" key="1">
    <source>
        <dbReference type="ARBA" id="ARBA00001946"/>
    </source>
</evidence>
<gene>
    <name evidence="12" type="ORF">A6R68_19036</name>
</gene>
<evidence type="ECO:0000256" key="3">
    <source>
        <dbReference type="ARBA" id="ARBA00009636"/>
    </source>
</evidence>
<sequence>LQLSPEGPSQEGNWDREGSGLYRYNMWVVNNGTGFDAQNVGNTQVNKAPAMNMSPSHLVTNETGTASADTCIELHAATMCECISIHIDLAGVQIGNACWEFHCLEHSIQPDGQMPSDKTTEEGDDSFNTFFRETGAGKRVPQAVFVDLELTVIDEGHTGTYHQLFHPELLITGKEDAANNFAFGYYTIRKEIIDLVLVLNHSLADQGKLNPNAI</sequence>
<comment type="catalytic activity">
    <reaction evidence="10">
        <text>GTP + H2O = GDP + phosphate + H(+)</text>
        <dbReference type="Rhea" id="RHEA:19669"/>
        <dbReference type="ChEBI" id="CHEBI:15377"/>
        <dbReference type="ChEBI" id="CHEBI:15378"/>
        <dbReference type="ChEBI" id="CHEBI:37565"/>
        <dbReference type="ChEBI" id="CHEBI:43474"/>
        <dbReference type="ChEBI" id="CHEBI:58189"/>
    </reaction>
    <physiologicalReaction direction="left-to-right" evidence="10">
        <dbReference type="Rhea" id="RHEA:19670"/>
    </physiologicalReaction>
</comment>
<evidence type="ECO:0000313" key="13">
    <source>
        <dbReference type="Proteomes" id="UP000092124"/>
    </source>
</evidence>
<dbReference type="Proteomes" id="UP000092124">
    <property type="component" value="Unassembled WGS sequence"/>
</dbReference>
<keyword evidence="7" id="KW-0378">Hydrolase</keyword>
<dbReference type="Pfam" id="PF00091">
    <property type="entry name" value="Tubulin"/>
    <property type="match status" value="1"/>
</dbReference>
<dbReference type="OrthoDB" id="1662883at2759"/>
<keyword evidence="8" id="KW-0342">GTP-binding</keyword>
<evidence type="ECO:0000256" key="10">
    <source>
        <dbReference type="ARBA" id="ARBA00049117"/>
    </source>
</evidence>
<evidence type="ECO:0000256" key="8">
    <source>
        <dbReference type="ARBA" id="ARBA00023134"/>
    </source>
</evidence>
<proteinExistence type="inferred from homology"/>
<dbReference type="InterPro" id="IPR002452">
    <property type="entry name" value="Alpha_tubulin"/>
</dbReference>
<dbReference type="GO" id="GO:0005200">
    <property type="term" value="F:structural constituent of cytoskeleton"/>
    <property type="evidence" value="ECO:0007669"/>
    <property type="project" value="InterPro"/>
</dbReference>
<dbReference type="GO" id="GO:0005874">
    <property type="term" value="C:microtubule"/>
    <property type="evidence" value="ECO:0007669"/>
    <property type="project" value="UniProtKB-KW"/>
</dbReference>
<comment type="cofactor">
    <cofactor evidence="1">
        <name>Mg(2+)</name>
        <dbReference type="ChEBI" id="CHEBI:18420"/>
    </cofactor>
</comment>
<evidence type="ECO:0000256" key="4">
    <source>
        <dbReference type="ARBA" id="ARBA00022490"/>
    </source>
</evidence>
<accession>A0A1A6HLK1</accession>
<evidence type="ECO:0000256" key="7">
    <source>
        <dbReference type="ARBA" id="ARBA00022801"/>
    </source>
</evidence>
<dbReference type="PRINTS" id="PR01162">
    <property type="entry name" value="ALPHATUBULIN"/>
</dbReference>
<keyword evidence="5" id="KW-0493">Microtubule</keyword>
<comment type="caution">
    <text evidence="12">The sequence shown here is derived from an EMBL/GenBank/DDBJ whole genome shotgun (WGS) entry which is preliminary data.</text>
</comment>
<dbReference type="GO" id="GO:0007017">
    <property type="term" value="P:microtubule-based process"/>
    <property type="evidence" value="ECO:0007669"/>
    <property type="project" value="InterPro"/>
</dbReference>
<dbReference type="Gene3D" id="3.40.50.1440">
    <property type="entry name" value="Tubulin/FtsZ, GTPase domain"/>
    <property type="match status" value="1"/>
</dbReference>
<dbReference type="InterPro" id="IPR000217">
    <property type="entry name" value="Tubulin"/>
</dbReference>
<comment type="subcellular location">
    <subcellularLocation>
        <location evidence="2">Cytoplasm</location>
        <location evidence="2">Cytoskeleton</location>
    </subcellularLocation>
</comment>
<dbReference type="AlphaFoldDB" id="A0A1A6HLK1"/>
<dbReference type="STRING" id="56216.A0A1A6HLK1"/>
<reference evidence="12 13" key="1">
    <citation type="submission" date="2016-06" db="EMBL/GenBank/DDBJ databases">
        <title>The Draft Genome Sequence and Annotation of the Desert Woodrat Neotoma lepida.</title>
        <authorList>
            <person name="Campbell M."/>
            <person name="Oakeson K.F."/>
            <person name="Yandell M."/>
            <person name="Halpert J.R."/>
            <person name="Dearing D."/>
        </authorList>
    </citation>
    <scope>NUCLEOTIDE SEQUENCE [LARGE SCALE GENOMIC DNA]</scope>
    <source>
        <strain evidence="12">417</strain>
        <tissue evidence="12">Liver</tissue>
    </source>
</reference>
<organism evidence="12 13">
    <name type="scientific">Neotoma lepida</name>
    <name type="common">Desert woodrat</name>
    <dbReference type="NCBI Taxonomy" id="56216"/>
    <lineage>
        <taxon>Eukaryota</taxon>
        <taxon>Metazoa</taxon>
        <taxon>Chordata</taxon>
        <taxon>Craniata</taxon>
        <taxon>Vertebrata</taxon>
        <taxon>Euteleostomi</taxon>
        <taxon>Mammalia</taxon>
        <taxon>Eutheria</taxon>
        <taxon>Euarchontoglires</taxon>
        <taxon>Glires</taxon>
        <taxon>Rodentia</taxon>
        <taxon>Myomorpha</taxon>
        <taxon>Muroidea</taxon>
        <taxon>Cricetidae</taxon>
        <taxon>Neotominae</taxon>
        <taxon>Neotoma</taxon>
    </lineage>
</organism>
<evidence type="ECO:0000256" key="5">
    <source>
        <dbReference type="ARBA" id="ARBA00022701"/>
    </source>
</evidence>
<keyword evidence="4" id="KW-0963">Cytoplasm</keyword>
<dbReference type="SUPFAM" id="SSF52490">
    <property type="entry name" value="Tubulin nucleotide-binding domain-like"/>
    <property type="match status" value="1"/>
</dbReference>
<dbReference type="PANTHER" id="PTHR11588">
    <property type="entry name" value="TUBULIN"/>
    <property type="match status" value="1"/>
</dbReference>
<protein>
    <recommendedName>
        <fullName evidence="11">Tubulin/FtsZ GTPase domain-containing protein</fullName>
    </recommendedName>
</protein>
<evidence type="ECO:0000256" key="9">
    <source>
        <dbReference type="ARBA" id="ARBA00023212"/>
    </source>
</evidence>
<dbReference type="PRINTS" id="PR01161">
    <property type="entry name" value="TUBULIN"/>
</dbReference>
<evidence type="ECO:0000313" key="12">
    <source>
        <dbReference type="EMBL" id="OBS78567.1"/>
    </source>
</evidence>
<dbReference type="InterPro" id="IPR036525">
    <property type="entry name" value="Tubulin/FtsZ_GTPase_sf"/>
</dbReference>
<keyword evidence="9" id="KW-0206">Cytoskeleton</keyword>
<dbReference type="GO" id="GO:0016787">
    <property type="term" value="F:hydrolase activity"/>
    <property type="evidence" value="ECO:0007669"/>
    <property type="project" value="UniProtKB-KW"/>
</dbReference>
<keyword evidence="6" id="KW-0547">Nucleotide-binding</keyword>
<feature type="domain" description="Tubulin/FtsZ GTPase" evidence="11">
    <location>
        <begin position="82"/>
        <end position="195"/>
    </location>
</feature>
<feature type="non-terminal residue" evidence="12">
    <location>
        <position position="1"/>
    </location>
</feature>
<evidence type="ECO:0000256" key="2">
    <source>
        <dbReference type="ARBA" id="ARBA00004245"/>
    </source>
</evidence>
<evidence type="ECO:0000256" key="6">
    <source>
        <dbReference type="ARBA" id="ARBA00022741"/>
    </source>
</evidence>
<keyword evidence="13" id="KW-1185">Reference proteome</keyword>
<dbReference type="InterPro" id="IPR003008">
    <property type="entry name" value="Tubulin_FtsZ_GTPase"/>
</dbReference>
<comment type="similarity">
    <text evidence="3">Belongs to the tubulin family.</text>
</comment>
<dbReference type="GO" id="GO:0005525">
    <property type="term" value="F:GTP binding"/>
    <property type="evidence" value="ECO:0007669"/>
    <property type="project" value="UniProtKB-KW"/>
</dbReference>
<evidence type="ECO:0000259" key="11">
    <source>
        <dbReference type="Pfam" id="PF00091"/>
    </source>
</evidence>
<name>A0A1A6HLK1_NEOLE</name>
<dbReference type="EMBL" id="LZPO01027409">
    <property type="protein sequence ID" value="OBS78567.1"/>
    <property type="molecule type" value="Genomic_DNA"/>
</dbReference>